<dbReference type="EMBL" id="BGZO01000013">
    <property type="protein sequence ID" value="GBR76027.1"/>
    <property type="molecule type" value="Genomic_DNA"/>
</dbReference>
<protein>
    <recommendedName>
        <fullName evidence="3">Restriction endonuclease</fullName>
    </recommendedName>
</protein>
<name>A0A388TG35_9BACT</name>
<proteinExistence type="predicted"/>
<dbReference type="AlphaFoldDB" id="A0A388TG35"/>
<gene>
    <name evidence="1" type="ORF">NO2_0644</name>
</gene>
<comment type="caution">
    <text evidence="1">The sequence shown here is derived from an EMBL/GenBank/DDBJ whole genome shotgun (WGS) entry which is preliminary data.</text>
</comment>
<dbReference type="Proteomes" id="UP000275925">
    <property type="component" value="Unassembled WGS sequence"/>
</dbReference>
<sequence>MQKITGYNLVAFINQLPKNRNYNYINPRNHGLIRIIDVNLPEGPIIINRWLPEKGETMGVTKNESISTEMIWRIANALFERQPLNIDRLLASSYNTRSVIESLIAHTPQFYYCYPGRVEEIAGHTHVEHGHKHILWLPSEPHENGKLLEKKTEIVISEIPTSTAVYDSLSLSQNIDLQGMDIEAVRRHTQIQIALYLIGLQLGYRTWIAQNDKGIVYNKRPLVEQEGIIRTLQNEALVSPFDGAVNAGLFIDCIWFKNGRLMPAVMEVEHTTGVTSGLTRMLNFSNKIPPIQTRYVIVAPDDDRQHIITEANKSMFRNLQARYFPYSAVEELFVICQRRKLRGVTEDFLDCYMEKVVV</sequence>
<organism evidence="1 2">
    <name type="scientific">Candidatus Termititenax persephonae</name>
    <dbReference type="NCBI Taxonomy" id="2218525"/>
    <lineage>
        <taxon>Bacteria</taxon>
        <taxon>Bacillati</taxon>
        <taxon>Candidatus Margulisiibacteriota</taxon>
        <taxon>Candidatus Termititenacia</taxon>
        <taxon>Candidatus Termititenacales</taxon>
        <taxon>Candidatus Termititenacaceae</taxon>
        <taxon>Candidatus Termititenax</taxon>
    </lineage>
</organism>
<evidence type="ECO:0000313" key="1">
    <source>
        <dbReference type="EMBL" id="GBR76027.1"/>
    </source>
</evidence>
<accession>A0A388TG35</accession>
<keyword evidence="2" id="KW-1185">Reference proteome</keyword>
<evidence type="ECO:0008006" key="3">
    <source>
        <dbReference type="Google" id="ProtNLM"/>
    </source>
</evidence>
<evidence type="ECO:0000313" key="2">
    <source>
        <dbReference type="Proteomes" id="UP000275925"/>
    </source>
</evidence>
<reference evidence="1 2" key="1">
    <citation type="journal article" date="2019" name="ISME J.">
        <title>Genome analyses of uncultured TG2/ZB3 bacteria in 'Margulisbacteria' specifically attached to ectosymbiotic spirochetes of protists in the termite gut.</title>
        <authorList>
            <person name="Utami Y.D."/>
            <person name="Kuwahara H."/>
            <person name="Igai K."/>
            <person name="Murakami T."/>
            <person name="Sugaya K."/>
            <person name="Morikawa T."/>
            <person name="Nagura Y."/>
            <person name="Yuki M."/>
            <person name="Deevong P."/>
            <person name="Inoue T."/>
            <person name="Kihara K."/>
            <person name="Lo N."/>
            <person name="Yamada A."/>
            <person name="Ohkuma M."/>
            <person name="Hongoh Y."/>
        </authorList>
    </citation>
    <scope>NUCLEOTIDE SEQUENCE [LARGE SCALE GENOMIC DNA]</scope>
    <source>
        <strain evidence="1">NkOx7-02</strain>
    </source>
</reference>